<name>A0ABP5FAJ6_9MICO</name>
<dbReference type="SUPFAM" id="SSF56784">
    <property type="entry name" value="HAD-like"/>
    <property type="match status" value="1"/>
</dbReference>
<sequence>MPPGTPPQPPIAGYDGVVCDLDGVVYRGDEAVPGAPRSLQQLVDGGVRLVYATNNASRVPAEVARQLAALGAPATESDVVSSAQAGAARLAADLPAGTRVLALGGPGVAEALSRAGLVPVRPADVMAEDPPAGGVAYPEVAAPGDVSAVLQGFGRNVTVADFETAARLLTRGVQWVATNDDATLPLPWGQSPGNGAYVDLLAAATGRRPDVVGKPHPPLYRLALDRLGTAAVRTIAVGDRLATDIAGARAAGLDSAWVLTGVDGPSDLLDTDATPTFVVASLSELQRPYAVPQREALGWRCGVATVSYSDEQLVIGHEGGDRMEVVRAGLAALVEARERGTATDQLRHAARVLDRIIEDGRDDSGRTPAADVPDEEPASNR</sequence>
<dbReference type="NCBIfam" id="TIGR01460">
    <property type="entry name" value="HAD-SF-IIA"/>
    <property type="match status" value="1"/>
</dbReference>
<dbReference type="Gene3D" id="3.40.50.1000">
    <property type="entry name" value="HAD superfamily/HAD-like"/>
    <property type="match status" value="2"/>
</dbReference>
<dbReference type="InterPro" id="IPR036412">
    <property type="entry name" value="HAD-like_sf"/>
</dbReference>
<dbReference type="InterPro" id="IPR006357">
    <property type="entry name" value="HAD-SF_hydro_IIA"/>
</dbReference>
<dbReference type="Pfam" id="PF13242">
    <property type="entry name" value="Hydrolase_like"/>
    <property type="match status" value="1"/>
</dbReference>
<evidence type="ECO:0000313" key="3">
    <source>
        <dbReference type="Proteomes" id="UP001501285"/>
    </source>
</evidence>
<gene>
    <name evidence="2" type="ORF">GCM10009740_08880</name>
</gene>
<feature type="region of interest" description="Disordered" evidence="1">
    <location>
        <begin position="357"/>
        <end position="381"/>
    </location>
</feature>
<protein>
    <submittedName>
        <fullName evidence="2">HAD hydrolase-like protein</fullName>
    </submittedName>
</protein>
<dbReference type="EMBL" id="BAAANB010000002">
    <property type="protein sequence ID" value="GAA2022265.1"/>
    <property type="molecule type" value="Genomic_DNA"/>
</dbReference>
<feature type="compositionally biased region" description="Acidic residues" evidence="1">
    <location>
        <begin position="372"/>
        <end position="381"/>
    </location>
</feature>
<organism evidence="2 3">
    <name type="scientific">Terrabacter terrae</name>
    <dbReference type="NCBI Taxonomy" id="318434"/>
    <lineage>
        <taxon>Bacteria</taxon>
        <taxon>Bacillati</taxon>
        <taxon>Actinomycetota</taxon>
        <taxon>Actinomycetes</taxon>
        <taxon>Micrococcales</taxon>
        <taxon>Intrasporangiaceae</taxon>
        <taxon>Terrabacter</taxon>
    </lineage>
</organism>
<dbReference type="Proteomes" id="UP001501285">
    <property type="component" value="Unassembled WGS sequence"/>
</dbReference>
<evidence type="ECO:0000313" key="2">
    <source>
        <dbReference type="EMBL" id="GAA2022265.1"/>
    </source>
</evidence>
<comment type="caution">
    <text evidence="2">The sequence shown here is derived from an EMBL/GenBank/DDBJ whole genome shotgun (WGS) entry which is preliminary data.</text>
</comment>
<dbReference type="RefSeq" id="WP_343988242.1">
    <property type="nucleotide sequence ID" value="NZ_BAAANB010000002.1"/>
</dbReference>
<reference evidence="3" key="1">
    <citation type="journal article" date="2019" name="Int. J. Syst. Evol. Microbiol.">
        <title>The Global Catalogue of Microorganisms (GCM) 10K type strain sequencing project: providing services to taxonomists for standard genome sequencing and annotation.</title>
        <authorList>
            <consortium name="The Broad Institute Genomics Platform"/>
            <consortium name="The Broad Institute Genome Sequencing Center for Infectious Disease"/>
            <person name="Wu L."/>
            <person name="Ma J."/>
        </authorList>
    </citation>
    <scope>NUCLEOTIDE SEQUENCE [LARGE SCALE GENOMIC DNA]</scope>
    <source>
        <strain evidence="3">JCM 14283</strain>
    </source>
</reference>
<accession>A0ABP5FAJ6</accession>
<dbReference type="Pfam" id="PF13344">
    <property type="entry name" value="Hydrolase_6"/>
    <property type="match status" value="1"/>
</dbReference>
<dbReference type="PANTHER" id="PTHR19288">
    <property type="entry name" value="4-NITROPHENYLPHOSPHATASE-RELATED"/>
    <property type="match status" value="1"/>
</dbReference>
<dbReference type="InterPro" id="IPR023214">
    <property type="entry name" value="HAD_sf"/>
</dbReference>
<proteinExistence type="predicted"/>
<evidence type="ECO:0000256" key="1">
    <source>
        <dbReference type="SAM" id="MobiDB-lite"/>
    </source>
</evidence>
<keyword evidence="3" id="KW-1185">Reference proteome</keyword>
<dbReference type="PANTHER" id="PTHR19288:SF95">
    <property type="entry name" value="D-GLYCEROL 3-PHOSPHATE PHOSPHATASE"/>
    <property type="match status" value="1"/>
</dbReference>